<reference evidence="8" key="1">
    <citation type="journal article" date="2014" name="Science">
        <title>The coffee genome provides insight into the convergent evolution of caffeine biosynthesis.</title>
        <authorList>
            <person name="Denoeud F."/>
            <person name="Carretero-Paulet L."/>
            <person name="Dereeper A."/>
            <person name="Droc G."/>
            <person name="Guyot R."/>
            <person name="Pietrella M."/>
            <person name="Zheng C."/>
            <person name="Alberti A."/>
            <person name="Anthony F."/>
            <person name="Aprea G."/>
            <person name="Aury J.M."/>
            <person name="Bento P."/>
            <person name="Bernard M."/>
            <person name="Bocs S."/>
            <person name="Campa C."/>
            <person name="Cenci A."/>
            <person name="Combes M.C."/>
            <person name="Crouzillat D."/>
            <person name="Da Silva C."/>
            <person name="Daddiego L."/>
            <person name="De Bellis F."/>
            <person name="Dussert S."/>
            <person name="Garsmeur O."/>
            <person name="Gayraud T."/>
            <person name="Guignon V."/>
            <person name="Jahn K."/>
            <person name="Jamilloux V."/>
            <person name="Joet T."/>
            <person name="Labadie K."/>
            <person name="Lan T."/>
            <person name="Leclercq J."/>
            <person name="Lepelley M."/>
            <person name="Leroy T."/>
            <person name="Li L.T."/>
            <person name="Librado P."/>
            <person name="Lopez L."/>
            <person name="Munoz A."/>
            <person name="Noel B."/>
            <person name="Pallavicini A."/>
            <person name="Perrotta G."/>
            <person name="Poncet V."/>
            <person name="Pot D."/>
            <person name="Priyono X."/>
            <person name="Rigoreau M."/>
            <person name="Rouard M."/>
            <person name="Rozas J."/>
            <person name="Tranchant-Dubreuil C."/>
            <person name="VanBuren R."/>
            <person name="Zhang Q."/>
            <person name="Andrade A.C."/>
            <person name="Argout X."/>
            <person name="Bertrand B."/>
            <person name="de Kochko A."/>
            <person name="Graziosi G."/>
            <person name="Henry R.J."/>
            <person name="Jayarama X."/>
            <person name="Ming R."/>
            <person name="Nagai C."/>
            <person name="Rounsley S."/>
            <person name="Sankoff D."/>
            <person name="Giuliano G."/>
            <person name="Albert V.A."/>
            <person name="Wincker P."/>
            <person name="Lashermes P."/>
        </authorList>
    </citation>
    <scope>NUCLEOTIDE SEQUENCE [LARGE SCALE GENOMIC DNA]</scope>
    <source>
        <strain evidence="8">cv. DH200-94</strain>
    </source>
</reference>
<dbReference type="SFLD" id="SFLDG01019">
    <property type="entry name" value="Terpene_Cyclase_Like_1_C_Termi"/>
    <property type="match status" value="1"/>
</dbReference>
<dbReference type="Proteomes" id="UP000295252">
    <property type="component" value="Chromosome IV"/>
</dbReference>
<dbReference type="PANTHER" id="PTHR31225">
    <property type="entry name" value="OS04G0344100 PROTEIN-RELATED"/>
    <property type="match status" value="1"/>
</dbReference>
<keyword evidence="8" id="KW-1185">Reference proteome</keyword>
<dbReference type="InterPro" id="IPR005630">
    <property type="entry name" value="Terpene_synthase_metal-bd"/>
</dbReference>
<accession>A0A068TTV0</accession>
<dbReference type="InterPro" id="IPR034741">
    <property type="entry name" value="Terpene_cyclase-like_1_C"/>
</dbReference>
<evidence type="ECO:0000256" key="1">
    <source>
        <dbReference type="ARBA" id="ARBA00001946"/>
    </source>
</evidence>
<evidence type="ECO:0000256" key="2">
    <source>
        <dbReference type="ARBA" id="ARBA00022723"/>
    </source>
</evidence>
<dbReference type="SFLD" id="SFLDS00005">
    <property type="entry name" value="Isoprenoid_Synthase_Type_I"/>
    <property type="match status" value="1"/>
</dbReference>
<keyword evidence="3" id="KW-0460">Magnesium</keyword>
<dbReference type="CDD" id="cd00684">
    <property type="entry name" value="Terpene_cyclase_plant_C1"/>
    <property type="match status" value="1"/>
</dbReference>
<dbReference type="GO" id="GO:0016102">
    <property type="term" value="P:diterpenoid biosynthetic process"/>
    <property type="evidence" value="ECO:0007669"/>
    <property type="project" value="InterPro"/>
</dbReference>
<evidence type="ECO:0000313" key="8">
    <source>
        <dbReference type="Proteomes" id="UP000295252"/>
    </source>
</evidence>
<dbReference type="EMBL" id="HG739088">
    <property type="protein sequence ID" value="CDO99690.1"/>
    <property type="molecule type" value="Genomic_DNA"/>
</dbReference>
<dbReference type="InParanoid" id="A0A068TTV0"/>
<keyword evidence="2" id="KW-0479">Metal-binding</keyword>
<sequence>MAINCTILASSYYRTTRTIGAPIREVKPALVACSASRQRLNVSQCLNSAFNPLIYHEDLVNDELYVRRTQKMMDVRHMLKTGGEDRLKDLRLVDAIQRLGIDHHFQEEIEALIWRQHVSAKCCFDQSEGLHEVSLCFRLLRQEGYYVPPDVFNNFKDEKGKFMASSGKVNVRALMELYEAAQLSIEGEDILDDAAEFSSQLLNALLKYLDEDNAALVKNTLKHPYRKSMYKFKANNFMGSEVEGINGWENCLLELSNADFYMAQGIHRQELLQITKWWKDLGLARELKQARDQPLKWYTWPMAMLNDLRLSDERVELTKSISFIYIIDDIFDLYGKPEELTLFAEAVNRWDLAAVDQLPDYMKKCFRALYDTTNEAGIKIHKKHGFNPTKFLRKTWASLCNAFLVESRWFRSGSRDQPMADEYLKNGKVSSGVHVVLEHVFFLLGFGATNEGPIDLSDASAIISSVAAMLRLWDDLGSAKDEDQNGHDGSYIDYYMKEHQGVTLDIAREHVFKQISEEWKRLNKECLRLNRFSSSFQRASLNLARMVPLMYSYDDNQRLLDLDEFKTVITSLSIGNSISITLIRCLVCKICKFVYISIFNMNSKK</sequence>
<dbReference type="InterPro" id="IPR050148">
    <property type="entry name" value="Terpene_synthase-like"/>
</dbReference>
<dbReference type="Gene3D" id="1.50.10.130">
    <property type="entry name" value="Terpene synthase, N-terminal domain"/>
    <property type="match status" value="1"/>
</dbReference>
<feature type="domain" description="Terpene synthase metal-binding" evidence="6">
    <location>
        <begin position="279"/>
        <end position="520"/>
    </location>
</feature>
<feature type="domain" description="Terpene synthase N-terminal" evidence="5">
    <location>
        <begin position="62"/>
        <end position="209"/>
    </location>
</feature>
<dbReference type="InterPro" id="IPR008930">
    <property type="entry name" value="Terpenoid_cyclase/PrenylTrfase"/>
</dbReference>
<dbReference type="SUPFAM" id="SSF48239">
    <property type="entry name" value="Terpenoid cyclases/Protein prenyltransferases"/>
    <property type="match status" value="1"/>
</dbReference>
<dbReference type="PhylomeDB" id="A0A068TTV0"/>
<dbReference type="InterPro" id="IPR008949">
    <property type="entry name" value="Isoprenoid_synthase_dom_sf"/>
</dbReference>
<evidence type="ECO:0000259" key="6">
    <source>
        <dbReference type="Pfam" id="PF03936"/>
    </source>
</evidence>
<name>A0A068TTV0_COFCA</name>
<dbReference type="Pfam" id="PF01397">
    <property type="entry name" value="Terpene_synth"/>
    <property type="match status" value="1"/>
</dbReference>
<dbReference type="Gramene" id="CDO99690">
    <property type="protein sequence ID" value="CDO99690"/>
    <property type="gene ID" value="GSCOC_T00029361001"/>
</dbReference>
<gene>
    <name evidence="7" type="ORF">GSCOC_T00029361001</name>
</gene>
<dbReference type="OMA" id="MMTAIQG"/>
<evidence type="ECO:0000256" key="3">
    <source>
        <dbReference type="ARBA" id="ARBA00022842"/>
    </source>
</evidence>
<evidence type="ECO:0000256" key="4">
    <source>
        <dbReference type="ARBA" id="ARBA00023239"/>
    </source>
</evidence>
<dbReference type="GO" id="GO:0000287">
    <property type="term" value="F:magnesium ion binding"/>
    <property type="evidence" value="ECO:0007669"/>
    <property type="project" value="InterPro"/>
</dbReference>
<comment type="cofactor">
    <cofactor evidence="1">
        <name>Mg(2+)</name>
        <dbReference type="ChEBI" id="CHEBI:18420"/>
    </cofactor>
</comment>
<dbReference type="OrthoDB" id="1921927at2759"/>
<dbReference type="PANTHER" id="PTHR31225:SF0">
    <property type="entry name" value="S-(+)-LINALOOL SYNTHASE, CHLOROPLASTIC"/>
    <property type="match status" value="1"/>
</dbReference>
<keyword evidence="4" id="KW-0456">Lyase</keyword>
<dbReference type="SUPFAM" id="SSF48576">
    <property type="entry name" value="Terpenoid synthases"/>
    <property type="match status" value="1"/>
</dbReference>
<protein>
    <submittedName>
        <fullName evidence="7">Uncharacterized protein</fullName>
    </submittedName>
</protein>
<dbReference type="FunCoup" id="A0A068TTV0">
    <property type="interactions" value="31"/>
</dbReference>
<evidence type="ECO:0000313" key="7">
    <source>
        <dbReference type="EMBL" id="CDO99690.1"/>
    </source>
</evidence>
<dbReference type="Pfam" id="PF03936">
    <property type="entry name" value="Terpene_synth_C"/>
    <property type="match status" value="1"/>
</dbReference>
<proteinExistence type="predicted"/>
<dbReference type="InterPro" id="IPR001906">
    <property type="entry name" value="Terpene_synth_N"/>
</dbReference>
<dbReference type="AlphaFoldDB" id="A0A068TTV0"/>
<dbReference type="GO" id="GO:0010333">
    <property type="term" value="F:terpene synthase activity"/>
    <property type="evidence" value="ECO:0007669"/>
    <property type="project" value="InterPro"/>
</dbReference>
<dbReference type="InterPro" id="IPR044814">
    <property type="entry name" value="Terpene_cyclase_plant_C1"/>
</dbReference>
<evidence type="ECO:0000259" key="5">
    <source>
        <dbReference type="Pfam" id="PF01397"/>
    </source>
</evidence>
<organism evidence="7 8">
    <name type="scientific">Coffea canephora</name>
    <name type="common">Robusta coffee</name>
    <dbReference type="NCBI Taxonomy" id="49390"/>
    <lineage>
        <taxon>Eukaryota</taxon>
        <taxon>Viridiplantae</taxon>
        <taxon>Streptophyta</taxon>
        <taxon>Embryophyta</taxon>
        <taxon>Tracheophyta</taxon>
        <taxon>Spermatophyta</taxon>
        <taxon>Magnoliopsida</taxon>
        <taxon>eudicotyledons</taxon>
        <taxon>Gunneridae</taxon>
        <taxon>Pentapetalae</taxon>
        <taxon>asterids</taxon>
        <taxon>lamiids</taxon>
        <taxon>Gentianales</taxon>
        <taxon>Rubiaceae</taxon>
        <taxon>Ixoroideae</taxon>
        <taxon>Gardenieae complex</taxon>
        <taxon>Bertiereae - Coffeeae clade</taxon>
        <taxon>Coffeeae</taxon>
        <taxon>Coffea</taxon>
    </lineage>
</organism>
<dbReference type="InterPro" id="IPR036965">
    <property type="entry name" value="Terpene_synth_N_sf"/>
</dbReference>
<dbReference type="STRING" id="49390.A0A068TTV0"/>
<dbReference type="Gene3D" id="1.10.600.10">
    <property type="entry name" value="Farnesyl Diphosphate Synthase"/>
    <property type="match status" value="1"/>
</dbReference>